<keyword evidence="2" id="KW-1185">Reference proteome</keyword>
<dbReference type="RefSeq" id="WP_228847759.1">
    <property type="nucleotide sequence ID" value="NZ_JADCKQ010000002.1"/>
</dbReference>
<dbReference type="Proteomes" id="UP000640583">
    <property type="component" value="Unassembled WGS sequence"/>
</dbReference>
<evidence type="ECO:0000313" key="2">
    <source>
        <dbReference type="Proteomes" id="UP000640583"/>
    </source>
</evidence>
<gene>
    <name evidence="1" type="ORF">H1D41_04395</name>
</gene>
<dbReference type="EMBL" id="JADCKQ010000002">
    <property type="protein sequence ID" value="MBI1492869.1"/>
    <property type="molecule type" value="Genomic_DNA"/>
</dbReference>
<protein>
    <submittedName>
        <fullName evidence="1">Uncharacterized protein</fullName>
    </submittedName>
</protein>
<sequence>MSRWNDGFLAHPIHETLRICHEWTLREFDEVDSATVSEQRRLIRVLDLIRTALDGLDSEVWPTALVTNLEHHMRHAQFYKQLEAYHADGKADHLKVANNHIDGQLPEIYQLVSLSRSREELNIMEGAESAFERFVKTVEKKSDEVAKEMLTNAQQLVDLEQNSKRVALDFDELQLNTSSKLNEWSSQFSAAQNERATNYSDLQIKWNEEASSLFKSLDDAGKQEQQQRAKMYDLDLSRFDAAPLIAFTATKETDYGTETDGRIPPRCGAYRADQWANA</sequence>
<name>A0A8J7ICK2_9RHOB</name>
<comment type="caution">
    <text evidence="1">The sequence shown here is derived from an EMBL/GenBank/DDBJ whole genome shotgun (WGS) entry which is preliminary data.</text>
</comment>
<accession>A0A8J7ICK2</accession>
<dbReference type="AlphaFoldDB" id="A0A8J7ICK2"/>
<proteinExistence type="predicted"/>
<evidence type="ECO:0000313" key="1">
    <source>
        <dbReference type="EMBL" id="MBI1492869.1"/>
    </source>
</evidence>
<organism evidence="1 2">
    <name type="scientific">Halocynthiibacter styelae</name>
    <dbReference type="NCBI Taxonomy" id="2761955"/>
    <lineage>
        <taxon>Bacteria</taxon>
        <taxon>Pseudomonadati</taxon>
        <taxon>Pseudomonadota</taxon>
        <taxon>Alphaproteobacteria</taxon>
        <taxon>Rhodobacterales</taxon>
        <taxon>Paracoccaceae</taxon>
        <taxon>Halocynthiibacter</taxon>
    </lineage>
</organism>
<reference evidence="1" key="1">
    <citation type="submission" date="2020-10" db="EMBL/GenBank/DDBJ databases">
        <title>Paenihalocynthiibacter styelae gen. nov., sp. nov., isolated from stalked sea squirt Styela clava.</title>
        <authorList>
            <person name="Kim Y.-O."/>
            <person name="Yoon J.-H."/>
        </authorList>
    </citation>
    <scope>NUCLEOTIDE SEQUENCE</scope>
    <source>
        <strain evidence="1">MYP1-1</strain>
    </source>
</reference>